<proteinExistence type="predicted"/>
<comment type="caution">
    <text evidence="2">The sequence shown here is derived from an EMBL/GenBank/DDBJ whole genome shotgun (WGS) entry which is preliminary data.</text>
</comment>
<protein>
    <recommendedName>
        <fullName evidence="1">DUF6933 domain-containing protein</fullName>
    </recommendedName>
</protein>
<dbReference type="AlphaFoldDB" id="A0A0D7X825"/>
<dbReference type="EMBL" id="JTHP01000003">
    <property type="protein sequence ID" value="KJD47178.1"/>
    <property type="molecule type" value="Genomic_DNA"/>
</dbReference>
<evidence type="ECO:0000259" key="1">
    <source>
        <dbReference type="Pfam" id="PF22016"/>
    </source>
</evidence>
<gene>
    <name evidence="2" type="ORF">QD47_03290</name>
</gene>
<keyword evidence="3" id="KW-1185">Reference proteome</keyword>
<dbReference type="InterPro" id="IPR053864">
    <property type="entry name" value="DUF6933"/>
</dbReference>
<dbReference type="PATRIC" id="fig|159743.3.peg.710"/>
<dbReference type="OrthoDB" id="9801392at2"/>
<evidence type="ECO:0000313" key="2">
    <source>
        <dbReference type="EMBL" id="KJD47178.1"/>
    </source>
</evidence>
<feature type="domain" description="DUF6933" evidence="1">
    <location>
        <begin position="4"/>
        <end position="152"/>
    </location>
</feature>
<sequence length="170" mass="19951">MFVIRGAQKLLKEWDIEPLQVDIYPPLNSWHANLFLLNRRKNIVFMHDASRLSVTLFGIKKAQYKNLPTLFVQALKELMLSEGFDEQIVEAYTQEGKQMLATTTNSHSVMGTLDEIIFVMKELDMEHGCELEKNQWNNRIVLKTVQYQYPVDAFKEALEKHYKQENVRES</sequence>
<dbReference type="Pfam" id="PF22016">
    <property type="entry name" value="DUF6933"/>
    <property type="match status" value="1"/>
</dbReference>
<accession>A0A0D7X825</accession>
<dbReference type="RefSeq" id="WP_044644760.1">
    <property type="nucleotide sequence ID" value="NZ_JTHP01000003.1"/>
</dbReference>
<evidence type="ECO:0000313" key="3">
    <source>
        <dbReference type="Proteomes" id="UP000032534"/>
    </source>
</evidence>
<dbReference type="Proteomes" id="UP000032534">
    <property type="component" value="Unassembled WGS sequence"/>
</dbReference>
<name>A0A0D7X825_9BACL</name>
<organism evidence="2 3">
    <name type="scientific">Paenibacillus terrae</name>
    <dbReference type="NCBI Taxonomy" id="159743"/>
    <lineage>
        <taxon>Bacteria</taxon>
        <taxon>Bacillati</taxon>
        <taxon>Bacillota</taxon>
        <taxon>Bacilli</taxon>
        <taxon>Bacillales</taxon>
        <taxon>Paenibacillaceae</taxon>
        <taxon>Paenibacillus</taxon>
    </lineage>
</organism>
<reference evidence="2 3" key="1">
    <citation type="submission" date="2014-11" db="EMBL/GenBank/DDBJ databases">
        <title>Draft Genome Sequences of Paenibacillus polymyxa NRRL B-30509 and Paenibacillus terrae NRRL B-30644, Strains from a Poultry Environment that Produce Tridecaptin A and Paenicidins.</title>
        <authorList>
            <person name="van Belkum M.J."/>
            <person name="Lohans C.T."/>
            <person name="Vederas J.C."/>
        </authorList>
    </citation>
    <scope>NUCLEOTIDE SEQUENCE [LARGE SCALE GENOMIC DNA]</scope>
    <source>
        <strain evidence="2 3">NRRL B-30644</strain>
    </source>
</reference>